<evidence type="ECO:0000256" key="5">
    <source>
        <dbReference type="ARBA" id="ARBA00023054"/>
    </source>
</evidence>
<proteinExistence type="inferred from homology"/>
<dbReference type="PANTHER" id="PTHR31246:SF5">
    <property type="entry name" value="MICROTUBULE-ASSOCIATED PROTEIN 70-5"/>
    <property type="match status" value="1"/>
</dbReference>
<comment type="similarity">
    <text evidence="2">Belongs to the MAP70 family.</text>
</comment>
<evidence type="ECO:0000256" key="3">
    <source>
        <dbReference type="ARBA" id="ARBA00022490"/>
    </source>
</evidence>
<evidence type="ECO:0000256" key="2">
    <source>
        <dbReference type="ARBA" id="ARBA00008825"/>
    </source>
</evidence>
<dbReference type="AlphaFoldDB" id="A0AAW2T2W3"/>
<evidence type="ECO:0000256" key="7">
    <source>
        <dbReference type="SAM" id="Coils"/>
    </source>
</evidence>
<dbReference type="InterPro" id="IPR009768">
    <property type="entry name" value="MAP70"/>
</dbReference>
<keyword evidence="4" id="KW-0493">Microtubule</keyword>
<dbReference type="GO" id="GO:0008017">
    <property type="term" value="F:microtubule binding"/>
    <property type="evidence" value="ECO:0007669"/>
    <property type="project" value="InterPro"/>
</dbReference>
<reference evidence="9" key="2">
    <citation type="journal article" date="2024" name="Plant">
        <title>Genomic evolution and insights into agronomic trait innovations of Sesamum species.</title>
        <authorList>
            <person name="Miao H."/>
            <person name="Wang L."/>
            <person name="Qu L."/>
            <person name="Liu H."/>
            <person name="Sun Y."/>
            <person name="Le M."/>
            <person name="Wang Q."/>
            <person name="Wei S."/>
            <person name="Zheng Y."/>
            <person name="Lin W."/>
            <person name="Duan Y."/>
            <person name="Cao H."/>
            <person name="Xiong S."/>
            <person name="Wang X."/>
            <person name="Wei L."/>
            <person name="Li C."/>
            <person name="Ma Q."/>
            <person name="Ju M."/>
            <person name="Zhao R."/>
            <person name="Li G."/>
            <person name="Mu C."/>
            <person name="Tian Q."/>
            <person name="Mei H."/>
            <person name="Zhang T."/>
            <person name="Gao T."/>
            <person name="Zhang H."/>
        </authorList>
    </citation>
    <scope>NUCLEOTIDE SEQUENCE</scope>
    <source>
        <strain evidence="9">G02</strain>
    </source>
</reference>
<feature type="region of interest" description="Disordered" evidence="8">
    <location>
        <begin position="358"/>
        <end position="380"/>
    </location>
</feature>
<sequence>MPGFEELGGEDVSLVSHPDPVVLELNRLQNQLKEKERELGKAQSEIRALRATEVLKDKALEELGSEVRRLEGKLRSSENHIEQKLKKIYANQKDDDSVPIELVIAPLEAELKMHKNEIAALQEDKRALERLTKSKEAALLEAERILRSALERALIVEEVQIKTSSLGDKLRYARRRRGRWKGTSKSRFQQIATVVANEWKDEKDKVMPVKQWLEERRMLQAEMQKLKDKLAISERAAKAEAQVKFQEKLKLRLKTLEEGLKHVNSLSINTNGSPKNEKSNNFFGILSTNTRMKKRSTSQPRPSTITRSSMQMMDEKQISSATAEIKPINNLKKKNSCGESLLKKSLWASRNKVIQKQMNKNAMVDDEMGKREAPERSHKFEEVLRLERQYSSEDLKMKRSR</sequence>
<dbReference type="EMBL" id="JACGWJ010000009">
    <property type="protein sequence ID" value="KAL0398892.1"/>
    <property type="molecule type" value="Genomic_DNA"/>
</dbReference>
<keyword evidence="5 7" id="KW-0175">Coiled coil</keyword>
<evidence type="ECO:0000313" key="9">
    <source>
        <dbReference type="EMBL" id="KAL0398892.1"/>
    </source>
</evidence>
<dbReference type="PANTHER" id="PTHR31246">
    <property type="entry name" value="MICROTUBULE-ASSOCIATED PROTEIN 70-2"/>
    <property type="match status" value="1"/>
</dbReference>
<evidence type="ECO:0000256" key="8">
    <source>
        <dbReference type="SAM" id="MobiDB-lite"/>
    </source>
</evidence>
<dbReference type="Pfam" id="PF07058">
    <property type="entry name" value="MAP70"/>
    <property type="match status" value="2"/>
</dbReference>
<accession>A0AAW2T2W3</accession>
<name>A0AAW2T2W3_SESRA</name>
<evidence type="ECO:0000256" key="6">
    <source>
        <dbReference type="ARBA" id="ARBA00023212"/>
    </source>
</evidence>
<feature type="coiled-coil region" evidence="7">
    <location>
        <begin position="209"/>
        <end position="236"/>
    </location>
</feature>
<feature type="compositionally biased region" description="Basic and acidic residues" evidence="8">
    <location>
        <begin position="367"/>
        <end position="380"/>
    </location>
</feature>
<evidence type="ECO:0000256" key="4">
    <source>
        <dbReference type="ARBA" id="ARBA00022701"/>
    </source>
</evidence>
<gene>
    <name evidence="9" type="ORF">Sradi_2232500</name>
</gene>
<keyword evidence="6" id="KW-0206">Cytoskeleton</keyword>
<feature type="coiled-coil region" evidence="7">
    <location>
        <begin position="25"/>
        <end position="141"/>
    </location>
</feature>
<dbReference type="GO" id="GO:0007010">
    <property type="term" value="P:cytoskeleton organization"/>
    <property type="evidence" value="ECO:0007669"/>
    <property type="project" value="InterPro"/>
</dbReference>
<organism evidence="9">
    <name type="scientific">Sesamum radiatum</name>
    <name type="common">Black benniseed</name>
    <dbReference type="NCBI Taxonomy" id="300843"/>
    <lineage>
        <taxon>Eukaryota</taxon>
        <taxon>Viridiplantae</taxon>
        <taxon>Streptophyta</taxon>
        <taxon>Embryophyta</taxon>
        <taxon>Tracheophyta</taxon>
        <taxon>Spermatophyta</taxon>
        <taxon>Magnoliopsida</taxon>
        <taxon>eudicotyledons</taxon>
        <taxon>Gunneridae</taxon>
        <taxon>Pentapetalae</taxon>
        <taxon>asterids</taxon>
        <taxon>lamiids</taxon>
        <taxon>Lamiales</taxon>
        <taxon>Pedaliaceae</taxon>
        <taxon>Sesamum</taxon>
    </lineage>
</organism>
<dbReference type="GO" id="GO:0005874">
    <property type="term" value="C:microtubule"/>
    <property type="evidence" value="ECO:0007669"/>
    <property type="project" value="UniProtKB-KW"/>
</dbReference>
<protein>
    <submittedName>
        <fullName evidence="9">Microtubule-associated protein 70-5</fullName>
    </submittedName>
</protein>
<evidence type="ECO:0000256" key="1">
    <source>
        <dbReference type="ARBA" id="ARBA00004245"/>
    </source>
</evidence>
<comment type="subcellular location">
    <subcellularLocation>
        <location evidence="1">Cytoplasm</location>
        <location evidence="1">Cytoskeleton</location>
    </subcellularLocation>
</comment>
<reference evidence="9" key="1">
    <citation type="submission" date="2020-06" db="EMBL/GenBank/DDBJ databases">
        <authorList>
            <person name="Li T."/>
            <person name="Hu X."/>
            <person name="Zhang T."/>
            <person name="Song X."/>
            <person name="Zhang H."/>
            <person name="Dai N."/>
            <person name="Sheng W."/>
            <person name="Hou X."/>
            <person name="Wei L."/>
        </authorList>
    </citation>
    <scope>NUCLEOTIDE SEQUENCE</scope>
    <source>
        <strain evidence="9">G02</strain>
        <tissue evidence="9">Leaf</tissue>
    </source>
</reference>
<comment type="caution">
    <text evidence="9">The sequence shown here is derived from an EMBL/GenBank/DDBJ whole genome shotgun (WGS) entry which is preliminary data.</text>
</comment>
<keyword evidence="3" id="KW-0963">Cytoplasm</keyword>